<keyword evidence="3" id="KW-1185">Reference proteome</keyword>
<organism evidence="2 3">
    <name type="scientific">Streptomyces asoensis</name>
    <dbReference type="NCBI Taxonomy" id="249586"/>
    <lineage>
        <taxon>Bacteria</taxon>
        <taxon>Bacillati</taxon>
        <taxon>Actinomycetota</taxon>
        <taxon>Actinomycetes</taxon>
        <taxon>Kitasatosporales</taxon>
        <taxon>Streptomycetaceae</taxon>
        <taxon>Streptomyces</taxon>
    </lineage>
</organism>
<feature type="region of interest" description="Disordered" evidence="1">
    <location>
        <begin position="1"/>
        <end position="36"/>
    </location>
</feature>
<gene>
    <name evidence="2" type="ORF">Saso_07310</name>
</gene>
<evidence type="ECO:0000313" key="2">
    <source>
        <dbReference type="EMBL" id="GHI59081.1"/>
    </source>
</evidence>
<dbReference type="Proteomes" id="UP000649259">
    <property type="component" value="Unassembled WGS sequence"/>
</dbReference>
<feature type="compositionally biased region" description="Basic and acidic residues" evidence="1">
    <location>
        <begin position="1"/>
        <end position="28"/>
    </location>
</feature>
<sequence length="71" mass="7684">MHEEDLPGHDTERVELRGEGVAGDERAGRSGYGHGWAVSCTAAPRASGFPPVRPAPIDRRSFTQVRLGMPK</sequence>
<dbReference type="EMBL" id="BNEB01000002">
    <property type="protein sequence ID" value="GHI59081.1"/>
    <property type="molecule type" value="Genomic_DNA"/>
</dbReference>
<reference evidence="3" key="1">
    <citation type="submission" date="2023-07" db="EMBL/GenBank/DDBJ databases">
        <title>Whole genome shotgun sequence of Streptomyces cacaoi subsp. asoensis NBRC 13813.</title>
        <authorList>
            <person name="Komaki H."/>
            <person name="Tamura T."/>
        </authorList>
    </citation>
    <scope>NUCLEOTIDE SEQUENCE [LARGE SCALE GENOMIC DNA]</scope>
    <source>
        <strain evidence="3">NBRC 13813</strain>
    </source>
</reference>
<proteinExistence type="predicted"/>
<evidence type="ECO:0000256" key="1">
    <source>
        <dbReference type="SAM" id="MobiDB-lite"/>
    </source>
</evidence>
<comment type="caution">
    <text evidence="2">The sequence shown here is derived from an EMBL/GenBank/DDBJ whole genome shotgun (WGS) entry which is preliminary data.</text>
</comment>
<accession>A0ABQ3RTA1</accession>
<protein>
    <submittedName>
        <fullName evidence="2">Uncharacterized protein</fullName>
    </submittedName>
</protein>
<name>A0ABQ3RTA1_9ACTN</name>
<evidence type="ECO:0000313" key="3">
    <source>
        <dbReference type="Proteomes" id="UP000649259"/>
    </source>
</evidence>